<feature type="transmembrane region" description="Helical" evidence="5">
    <location>
        <begin position="63"/>
        <end position="82"/>
    </location>
</feature>
<evidence type="ECO:0000256" key="5">
    <source>
        <dbReference type="SAM" id="Phobius"/>
    </source>
</evidence>
<dbReference type="InterPro" id="IPR003825">
    <property type="entry name" value="Colicin-V_CvpA"/>
</dbReference>
<dbReference type="OrthoDB" id="1453967at2"/>
<dbReference type="RefSeq" id="WP_055426000.1">
    <property type="nucleotide sequence ID" value="NZ_FCOR01000011.1"/>
</dbReference>
<reference evidence="6 7" key="1">
    <citation type="submission" date="2016-01" db="EMBL/GenBank/DDBJ databases">
        <authorList>
            <person name="McClelland M."/>
            <person name="Jain A."/>
            <person name="Saraogi P."/>
            <person name="Mendelson R."/>
            <person name="Westerman R."/>
            <person name="SanMiguel P."/>
            <person name="Csonka L."/>
        </authorList>
    </citation>
    <scope>NUCLEOTIDE SEQUENCE [LARGE SCALE GENOMIC DNA]</scope>
    <source>
        <strain evidence="6 7">R-53146</strain>
    </source>
</reference>
<accession>A0A0X3AQX2</accession>
<keyword evidence="7" id="KW-1185">Reference proteome</keyword>
<keyword evidence="4 5" id="KW-0472">Membrane</keyword>
<feature type="transmembrane region" description="Helical" evidence="5">
    <location>
        <begin position="103"/>
        <end position="127"/>
    </location>
</feature>
<organism evidence="6 7">
    <name type="scientific">Apibacter mensalis</name>
    <dbReference type="NCBI Taxonomy" id="1586267"/>
    <lineage>
        <taxon>Bacteria</taxon>
        <taxon>Pseudomonadati</taxon>
        <taxon>Bacteroidota</taxon>
        <taxon>Flavobacteriia</taxon>
        <taxon>Flavobacteriales</taxon>
        <taxon>Weeksellaceae</taxon>
        <taxon>Apibacter</taxon>
    </lineage>
</organism>
<dbReference type="GO" id="GO:0016020">
    <property type="term" value="C:membrane"/>
    <property type="evidence" value="ECO:0007669"/>
    <property type="project" value="UniProtKB-SubCell"/>
</dbReference>
<evidence type="ECO:0000256" key="4">
    <source>
        <dbReference type="ARBA" id="ARBA00023136"/>
    </source>
</evidence>
<protein>
    <submittedName>
        <fullName evidence="6">Membrane protein required for colicin V production</fullName>
    </submittedName>
</protein>
<dbReference type="Proteomes" id="UP000182761">
    <property type="component" value="Unassembled WGS sequence"/>
</dbReference>
<sequence length="152" mass="17520">MIYEYILLGGTIMGAIVGYIKGFLKQISSIAGLTVGYFFSSLFLPQLHELLLRNRIISKETSVWVSFFCIFLILFISILFLSRFIERILKKLGLGFTNQFAGMVLGALKYFLIIMILYCLFYFLNIITEENCSINLLNFVSLFKAVIFKYVQ</sequence>
<dbReference type="STRING" id="1586267.GCA_001418685_01676"/>
<dbReference type="Pfam" id="PF02674">
    <property type="entry name" value="Colicin_V"/>
    <property type="match status" value="1"/>
</dbReference>
<dbReference type="PANTHER" id="PTHR37306">
    <property type="entry name" value="COLICIN V PRODUCTION PROTEIN"/>
    <property type="match status" value="1"/>
</dbReference>
<evidence type="ECO:0000256" key="2">
    <source>
        <dbReference type="ARBA" id="ARBA00022692"/>
    </source>
</evidence>
<evidence type="ECO:0000313" key="6">
    <source>
        <dbReference type="EMBL" id="CVK16811.1"/>
    </source>
</evidence>
<feature type="transmembrane region" description="Helical" evidence="5">
    <location>
        <begin position="6"/>
        <end position="24"/>
    </location>
</feature>
<proteinExistence type="predicted"/>
<dbReference type="GO" id="GO:0009403">
    <property type="term" value="P:toxin biosynthetic process"/>
    <property type="evidence" value="ECO:0007669"/>
    <property type="project" value="InterPro"/>
</dbReference>
<dbReference type="PANTHER" id="PTHR37306:SF1">
    <property type="entry name" value="COLICIN V PRODUCTION PROTEIN"/>
    <property type="match status" value="1"/>
</dbReference>
<evidence type="ECO:0000256" key="1">
    <source>
        <dbReference type="ARBA" id="ARBA00004141"/>
    </source>
</evidence>
<comment type="subcellular location">
    <subcellularLocation>
        <location evidence="1">Membrane</location>
        <topology evidence="1">Multi-pass membrane protein</topology>
    </subcellularLocation>
</comment>
<name>A0A0X3AQX2_9FLAO</name>
<dbReference type="EMBL" id="FCOR01000011">
    <property type="protein sequence ID" value="CVK16811.1"/>
    <property type="molecule type" value="Genomic_DNA"/>
</dbReference>
<evidence type="ECO:0000313" key="7">
    <source>
        <dbReference type="Proteomes" id="UP000182761"/>
    </source>
</evidence>
<keyword evidence="3 5" id="KW-1133">Transmembrane helix</keyword>
<evidence type="ECO:0000256" key="3">
    <source>
        <dbReference type="ARBA" id="ARBA00022989"/>
    </source>
</evidence>
<gene>
    <name evidence="6" type="ORF">Ga0061079_1113</name>
</gene>
<dbReference type="AlphaFoldDB" id="A0A0X3AQX2"/>
<feature type="transmembrane region" description="Helical" evidence="5">
    <location>
        <begin position="31"/>
        <end position="51"/>
    </location>
</feature>
<keyword evidence="2 5" id="KW-0812">Transmembrane</keyword>